<dbReference type="HOGENOM" id="CLU_036034_3_0_1"/>
<organism evidence="1 2">
    <name type="scientific">Thalassiosira pseudonana</name>
    <name type="common">Marine diatom</name>
    <name type="synonym">Cyclotella nana</name>
    <dbReference type="NCBI Taxonomy" id="35128"/>
    <lineage>
        <taxon>Eukaryota</taxon>
        <taxon>Sar</taxon>
        <taxon>Stramenopiles</taxon>
        <taxon>Ochrophyta</taxon>
        <taxon>Bacillariophyta</taxon>
        <taxon>Coscinodiscophyceae</taxon>
        <taxon>Thalassiosirophycidae</taxon>
        <taxon>Thalassiosirales</taxon>
        <taxon>Thalassiosiraceae</taxon>
        <taxon>Thalassiosira</taxon>
    </lineage>
</organism>
<protein>
    <recommendedName>
        <fullName evidence="3">Amine oxidase domain-containing protein</fullName>
    </recommendedName>
</protein>
<gene>
    <name evidence="1" type="ORF">THAPSDRAFT_24490</name>
</gene>
<name>B8CAC5_THAPS</name>
<proteinExistence type="predicted"/>
<dbReference type="SUPFAM" id="SSF51905">
    <property type="entry name" value="FAD/NAD(P)-binding domain"/>
    <property type="match status" value="2"/>
</dbReference>
<dbReference type="PANTHER" id="PTHR16128">
    <property type="entry name" value="FAD/NAD(P)-BINDING OXIDOREDUCTASE FAMILY PROTEIN"/>
    <property type="match status" value="1"/>
</dbReference>
<accession>B8CAC5</accession>
<dbReference type="Gene3D" id="3.50.50.60">
    <property type="entry name" value="FAD/NAD(P)-binding domain"/>
    <property type="match status" value="1"/>
</dbReference>
<dbReference type="PaxDb" id="35128-Thaps24490"/>
<dbReference type="InterPro" id="IPR036188">
    <property type="entry name" value="FAD/NAD-bd_sf"/>
</dbReference>
<reference evidence="1 2" key="1">
    <citation type="journal article" date="2004" name="Science">
        <title>The genome of the diatom Thalassiosira pseudonana: ecology, evolution, and metabolism.</title>
        <authorList>
            <person name="Armbrust E.V."/>
            <person name="Berges J.A."/>
            <person name="Bowler C."/>
            <person name="Green B.R."/>
            <person name="Martinez D."/>
            <person name="Putnam N.H."/>
            <person name="Zhou S."/>
            <person name="Allen A.E."/>
            <person name="Apt K.E."/>
            <person name="Bechner M."/>
            <person name="Brzezinski M.A."/>
            <person name="Chaal B.K."/>
            <person name="Chiovitti A."/>
            <person name="Davis A.K."/>
            <person name="Demarest M.S."/>
            <person name="Detter J.C."/>
            <person name="Glavina T."/>
            <person name="Goodstein D."/>
            <person name="Hadi M.Z."/>
            <person name="Hellsten U."/>
            <person name="Hildebrand M."/>
            <person name="Jenkins B.D."/>
            <person name="Jurka J."/>
            <person name="Kapitonov V.V."/>
            <person name="Kroger N."/>
            <person name="Lau W.W."/>
            <person name="Lane T.W."/>
            <person name="Larimer F.W."/>
            <person name="Lippmeier J.C."/>
            <person name="Lucas S."/>
            <person name="Medina M."/>
            <person name="Montsant A."/>
            <person name="Obornik M."/>
            <person name="Parker M.S."/>
            <person name="Palenik B."/>
            <person name="Pazour G.J."/>
            <person name="Richardson P.M."/>
            <person name="Rynearson T.A."/>
            <person name="Saito M.A."/>
            <person name="Schwartz D.C."/>
            <person name="Thamatrakoln K."/>
            <person name="Valentin K."/>
            <person name="Vardi A."/>
            <person name="Wilkerson F.P."/>
            <person name="Rokhsar D.S."/>
        </authorList>
    </citation>
    <scope>NUCLEOTIDE SEQUENCE [LARGE SCALE GENOMIC DNA]</scope>
    <source>
        <strain evidence="1 2">CCMP1335</strain>
    </source>
</reference>
<evidence type="ECO:0008006" key="3">
    <source>
        <dbReference type="Google" id="ProtNLM"/>
    </source>
</evidence>
<dbReference type="RefSeq" id="XP_002293197.1">
    <property type="nucleotide sequence ID" value="XM_002293161.1"/>
</dbReference>
<dbReference type="GeneID" id="7447546"/>
<dbReference type="EMBL" id="CM000647">
    <property type="protein sequence ID" value="EED89658.1"/>
    <property type="molecule type" value="Genomic_DNA"/>
</dbReference>
<evidence type="ECO:0000313" key="2">
    <source>
        <dbReference type="Proteomes" id="UP000001449"/>
    </source>
</evidence>
<sequence>MFQRTVALAFPSSSRRIKVAILGSGLSGCSAANTLVEYSKRQQRLPSAGQSGLSNEHKDGVSSINEPIFDITICEAGRGIGGRMSTRKVMDDEGGTVKYQFDHGCQYIFPPKTNEFQQELARWRELGWIKQWNGKFGTVRGSGESVYSVVGENGVEDERYVGVPSMNSICENMLQTNIDQSKHISSNSNNNHVWQLQNIKNNELLDTFDWLVVTDRNSAAPHRKDLRSADLDERFRKPINESIESLKSCTVMLAFEKRLPLPFDVMRFDNHDTNAMMKQNFGMLGWIARDSSKPGRQTDESEVDCWVLQSTADEATRLLNRIDLKGAPFDTIRDAIKDAMVQDFLKAIPTLMNTQHQHTKAVAIEIPNVVYAAGHRWGAAFPKHITHDCVFPTKEFHFDVRKHFIACGDYFTPYHGSVESAWLSGHAAAQELLRFTSKAK</sequence>
<dbReference type="InParanoid" id="B8CAC5"/>
<dbReference type="OMA" id="QWDHGAQ"/>
<dbReference type="AlphaFoldDB" id="B8CAC5"/>
<keyword evidence="2" id="KW-1185">Reference proteome</keyword>
<evidence type="ECO:0000313" key="1">
    <source>
        <dbReference type="EMBL" id="EED89658.1"/>
    </source>
</evidence>
<dbReference type="PANTHER" id="PTHR16128:SF5">
    <property type="entry name" value="FAD_NAD(P)-BINDING OXIDOREDUCTASE FAMILY PROTEIN"/>
    <property type="match status" value="1"/>
</dbReference>
<dbReference type="KEGG" id="tps:THAPSDRAFT_24490"/>
<reference evidence="1 2" key="2">
    <citation type="journal article" date="2008" name="Nature">
        <title>The Phaeodactylum genome reveals the evolutionary history of diatom genomes.</title>
        <authorList>
            <person name="Bowler C."/>
            <person name="Allen A.E."/>
            <person name="Badger J.H."/>
            <person name="Grimwood J."/>
            <person name="Jabbari K."/>
            <person name="Kuo A."/>
            <person name="Maheswari U."/>
            <person name="Martens C."/>
            <person name="Maumus F."/>
            <person name="Otillar R.P."/>
            <person name="Rayko E."/>
            <person name="Salamov A."/>
            <person name="Vandepoele K."/>
            <person name="Beszteri B."/>
            <person name="Gruber A."/>
            <person name="Heijde M."/>
            <person name="Katinka M."/>
            <person name="Mock T."/>
            <person name="Valentin K."/>
            <person name="Verret F."/>
            <person name="Berges J.A."/>
            <person name="Brownlee C."/>
            <person name="Cadoret J.P."/>
            <person name="Chiovitti A."/>
            <person name="Choi C.J."/>
            <person name="Coesel S."/>
            <person name="De Martino A."/>
            <person name="Detter J.C."/>
            <person name="Durkin C."/>
            <person name="Falciatore A."/>
            <person name="Fournet J."/>
            <person name="Haruta M."/>
            <person name="Huysman M.J."/>
            <person name="Jenkins B.D."/>
            <person name="Jiroutova K."/>
            <person name="Jorgensen R.E."/>
            <person name="Joubert Y."/>
            <person name="Kaplan A."/>
            <person name="Kroger N."/>
            <person name="Kroth P.G."/>
            <person name="La Roche J."/>
            <person name="Lindquist E."/>
            <person name="Lommer M."/>
            <person name="Martin-Jezequel V."/>
            <person name="Lopez P.J."/>
            <person name="Lucas S."/>
            <person name="Mangogna M."/>
            <person name="McGinnis K."/>
            <person name="Medlin L.K."/>
            <person name="Montsant A."/>
            <person name="Oudot-Le Secq M.P."/>
            <person name="Napoli C."/>
            <person name="Obornik M."/>
            <person name="Parker M.S."/>
            <person name="Petit J.L."/>
            <person name="Porcel B.M."/>
            <person name="Poulsen N."/>
            <person name="Robison M."/>
            <person name="Rychlewski L."/>
            <person name="Rynearson T.A."/>
            <person name="Schmutz J."/>
            <person name="Shapiro H."/>
            <person name="Siaut M."/>
            <person name="Stanley M."/>
            <person name="Sussman M.R."/>
            <person name="Taylor A.R."/>
            <person name="Vardi A."/>
            <person name="von Dassow P."/>
            <person name="Vyverman W."/>
            <person name="Willis A."/>
            <person name="Wyrwicz L.S."/>
            <person name="Rokhsar D.S."/>
            <person name="Weissenbach J."/>
            <person name="Armbrust E.V."/>
            <person name="Green B.R."/>
            <person name="Van de Peer Y."/>
            <person name="Grigoriev I.V."/>
        </authorList>
    </citation>
    <scope>NUCLEOTIDE SEQUENCE [LARGE SCALE GENOMIC DNA]</scope>
    <source>
        <strain evidence="1 2">CCMP1335</strain>
    </source>
</reference>
<dbReference type="Proteomes" id="UP000001449">
    <property type="component" value="Chromosome 12"/>
</dbReference>
<dbReference type="Gene3D" id="3.90.660.10">
    <property type="match status" value="1"/>
</dbReference>
<dbReference type="eggNOG" id="ENOG502R76E">
    <property type="taxonomic scope" value="Eukaryota"/>
</dbReference>
<dbReference type="PROSITE" id="PS51257">
    <property type="entry name" value="PROKAR_LIPOPROTEIN"/>
    <property type="match status" value="1"/>
</dbReference>